<name>A0A6C0D867_9ZZZZ</name>
<feature type="compositionally biased region" description="Acidic residues" evidence="1">
    <location>
        <begin position="137"/>
        <end position="146"/>
    </location>
</feature>
<proteinExistence type="predicted"/>
<reference evidence="2" key="1">
    <citation type="journal article" date="2020" name="Nature">
        <title>Giant virus diversity and host interactions through global metagenomics.</title>
        <authorList>
            <person name="Schulz F."/>
            <person name="Roux S."/>
            <person name="Paez-Espino D."/>
            <person name="Jungbluth S."/>
            <person name="Walsh D.A."/>
            <person name="Denef V.J."/>
            <person name="McMahon K.D."/>
            <person name="Konstantinidis K.T."/>
            <person name="Eloe-Fadrosh E.A."/>
            <person name="Kyrpides N.C."/>
            <person name="Woyke T."/>
        </authorList>
    </citation>
    <scope>NUCLEOTIDE SEQUENCE</scope>
    <source>
        <strain evidence="2">GVMAG-M-3300023174-130</strain>
    </source>
</reference>
<evidence type="ECO:0000313" key="2">
    <source>
        <dbReference type="EMBL" id="QHT12707.1"/>
    </source>
</evidence>
<accession>A0A6C0D867</accession>
<organism evidence="2">
    <name type="scientific">viral metagenome</name>
    <dbReference type="NCBI Taxonomy" id="1070528"/>
    <lineage>
        <taxon>unclassified sequences</taxon>
        <taxon>metagenomes</taxon>
        <taxon>organismal metagenomes</taxon>
    </lineage>
</organism>
<feature type="compositionally biased region" description="Acidic residues" evidence="1">
    <location>
        <begin position="171"/>
        <end position="226"/>
    </location>
</feature>
<dbReference type="EMBL" id="MN739549">
    <property type="protein sequence ID" value="QHT12707.1"/>
    <property type="molecule type" value="Genomic_DNA"/>
</dbReference>
<feature type="region of interest" description="Disordered" evidence="1">
    <location>
        <begin position="137"/>
        <end position="226"/>
    </location>
</feature>
<evidence type="ECO:0000256" key="1">
    <source>
        <dbReference type="SAM" id="MobiDB-lite"/>
    </source>
</evidence>
<protein>
    <submittedName>
        <fullName evidence="2">Uncharacterized protein</fullName>
    </submittedName>
</protein>
<sequence length="226" mass="25674">MSVSENKQNISVIIVEKGGSLKSLTIKDYKEEELYKKCGFKKPDGFTKQTEWGTKMNGIKYITCVYAKSEGKANTENKYDFPPPIDTKLFFGNCVIVAGIKNQDNKVETTSLSVELWNKIYEKLFGGFEDLTATCAEDEEEEDELDNIPSSKKTKDGYLKDGFVVDSDSSDKEDEYETDYSDDDEEDEEEDESEEQNAQDDLLELEDVGSELSEEEYDSSSEDEQD</sequence>
<dbReference type="AlphaFoldDB" id="A0A6C0D867"/>